<feature type="active site" description="For GATase activity" evidence="8">
    <location>
        <position position="11"/>
    </location>
</feature>
<dbReference type="Gene3D" id="3.60.20.10">
    <property type="entry name" value="Glutamine Phosphoribosylpyrophosphate, subunit 1, domain 1"/>
    <property type="match status" value="1"/>
</dbReference>
<evidence type="ECO:0000259" key="11">
    <source>
        <dbReference type="PROSITE" id="PS51278"/>
    </source>
</evidence>
<dbReference type="EC" id="6.3.5.4" evidence="3"/>
<accession>A0A1E3X8F7</accession>
<evidence type="ECO:0000256" key="1">
    <source>
        <dbReference type="ARBA" id="ARBA00005187"/>
    </source>
</evidence>
<comment type="caution">
    <text evidence="12">The sequence shown here is derived from an EMBL/GenBank/DDBJ whole genome shotgun (WGS) entry which is preliminary data.</text>
</comment>
<dbReference type="GO" id="GO:0004066">
    <property type="term" value="F:asparagine synthase (glutamine-hydrolyzing) activity"/>
    <property type="evidence" value="ECO:0007669"/>
    <property type="project" value="UniProtKB-EC"/>
</dbReference>
<gene>
    <name evidence="12" type="ORF">SCARUB_03638</name>
</gene>
<evidence type="ECO:0000256" key="5">
    <source>
        <dbReference type="ARBA" id="ARBA00022840"/>
    </source>
</evidence>
<dbReference type="InterPro" id="IPR051786">
    <property type="entry name" value="ASN_synthetase/amidase"/>
</dbReference>
<dbReference type="Pfam" id="PF00733">
    <property type="entry name" value="Asn_synthase"/>
    <property type="match status" value="1"/>
</dbReference>
<dbReference type="PANTHER" id="PTHR43284">
    <property type="entry name" value="ASPARAGINE SYNTHETASE (GLUTAMINE-HYDROLYZING)"/>
    <property type="match status" value="1"/>
</dbReference>
<dbReference type="PROSITE" id="PS51278">
    <property type="entry name" value="GATASE_TYPE_2"/>
    <property type="match status" value="1"/>
</dbReference>
<protein>
    <recommendedName>
        <fullName evidence="3">asparagine synthase (glutamine-hydrolyzing)</fullName>
        <ecNumber evidence="3">6.3.5.4</ecNumber>
    </recommendedName>
</protein>
<dbReference type="PANTHER" id="PTHR43284:SF1">
    <property type="entry name" value="ASPARAGINE SYNTHETASE"/>
    <property type="match status" value="1"/>
</dbReference>
<comment type="catalytic activity">
    <reaction evidence="7">
        <text>L-aspartate + L-glutamine + ATP + H2O = L-asparagine + L-glutamate + AMP + diphosphate + H(+)</text>
        <dbReference type="Rhea" id="RHEA:12228"/>
        <dbReference type="ChEBI" id="CHEBI:15377"/>
        <dbReference type="ChEBI" id="CHEBI:15378"/>
        <dbReference type="ChEBI" id="CHEBI:29985"/>
        <dbReference type="ChEBI" id="CHEBI:29991"/>
        <dbReference type="ChEBI" id="CHEBI:30616"/>
        <dbReference type="ChEBI" id="CHEBI:33019"/>
        <dbReference type="ChEBI" id="CHEBI:58048"/>
        <dbReference type="ChEBI" id="CHEBI:58359"/>
        <dbReference type="ChEBI" id="CHEBI:456215"/>
        <dbReference type="EC" id="6.3.5.4"/>
    </reaction>
</comment>
<sequence>MRISNLNRKMCGICGKLSYGSRLVDEALLKRMCKSFAYRGPNDEGVFVSSKSQKSKIHVGLGHTRLSVIDLSDAGHQPMCNEEEDIWLVYNGEIYNFKEIKTELEAKGHRFRSNTDSEVIIHLYEDEGISCLKKLNGMFAFGIWDERLQKLWLCRDRLGIKPLVYYWDGHTLIFSSEIKGILCNPDVIKEMDWTSLELYLTFNYIPAPKTIFKNIKKLEVGHYLLAERKTIAIKKYWDISTDNILLKNKLEKSHERIDFYKEKLYRLMEKAVLRRLISDVPLGAFLSGGIDSSIIVGLMARNSERSVKTFSIGYKDLPFFDETKYSREVAKFNKTEHYEFKLSYKDILDSFPTVLEMLDEPFADSSAIPTYAVSQETKRHVTVTLAGDGADELFAGYRIYQGEYLAKYYSALPYVLRERIIEPFINLLPDSRDKRYSEYGRRFKKFVRGMSSSFAERFYSWQEIFPANIRRKLIKRHLQNEIFFQTGQEIISQKLNEFAGDDINRMLYVDVKNSLPGDMLTKVDLMSMRNSLEVRVPFLDHEVVEFAFEMEGDVKLKRLKRKYILMETFKDILPPLLHNRSKWGFEMPIGAWLRKELKFLIDDFLSRDFINKQGFFEYEVIDCLIKKHLSKKMDTSWQLWNLIVFQHWYKKYFL</sequence>
<feature type="domain" description="Glutamine amidotransferase type-2" evidence="11">
    <location>
        <begin position="11"/>
        <end position="229"/>
    </location>
</feature>
<dbReference type="SUPFAM" id="SSF52402">
    <property type="entry name" value="Adenine nucleotide alpha hydrolases-like"/>
    <property type="match status" value="1"/>
</dbReference>
<dbReference type="Gene3D" id="3.40.50.620">
    <property type="entry name" value="HUPs"/>
    <property type="match status" value="1"/>
</dbReference>
<dbReference type="EMBL" id="MAYW01000132">
    <property type="protein sequence ID" value="ODS31244.1"/>
    <property type="molecule type" value="Genomic_DNA"/>
</dbReference>
<dbReference type="CDD" id="cd01991">
    <property type="entry name" value="Asn_synthase_B_C"/>
    <property type="match status" value="1"/>
</dbReference>
<reference evidence="12 13" key="1">
    <citation type="submission" date="2016-07" db="EMBL/GenBank/DDBJ databases">
        <title>Draft genome of Scalindua rubra, obtained from a brine-seawater interface in the Red Sea, sheds light on salt adaptation in anammox bacteria.</title>
        <authorList>
            <person name="Speth D.R."/>
            <person name="Lagkouvardos I."/>
            <person name="Wang Y."/>
            <person name="Qian P.-Y."/>
            <person name="Dutilh B.E."/>
            <person name="Jetten M.S."/>
        </authorList>
    </citation>
    <scope>NUCLEOTIDE SEQUENCE [LARGE SCALE GENOMIC DNA]</scope>
    <source>
        <strain evidence="12">BSI-1</strain>
    </source>
</reference>
<dbReference type="InterPro" id="IPR017932">
    <property type="entry name" value="GATase_2_dom"/>
</dbReference>
<dbReference type="PIRSF" id="PIRSF001589">
    <property type="entry name" value="Asn_synthetase_glu-h"/>
    <property type="match status" value="1"/>
</dbReference>
<dbReference type="InterPro" id="IPR001962">
    <property type="entry name" value="Asn_synthase"/>
</dbReference>
<evidence type="ECO:0000256" key="8">
    <source>
        <dbReference type="PIRSR" id="PIRSR001589-1"/>
    </source>
</evidence>
<dbReference type="InterPro" id="IPR014729">
    <property type="entry name" value="Rossmann-like_a/b/a_fold"/>
</dbReference>
<comment type="pathway">
    <text evidence="1">Amino-acid biosynthesis; L-asparagine biosynthesis; L-asparagine from L-aspartate (L-Gln route): step 1/1.</text>
</comment>
<organism evidence="12 13">
    <name type="scientific">Candidatus Scalindua rubra</name>
    <dbReference type="NCBI Taxonomy" id="1872076"/>
    <lineage>
        <taxon>Bacteria</taxon>
        <taxon>Pseudomonadati</taxon>
        <taxon>Planctomycetota</taxon>
        <taxon>Candidatus Brocadiia</taxon>
        <taxon>Candidatus Brocadiales</taxon>
        <taxon>Candidatus Scalinduaceae</taxon>
        <taxon>Candidatus Scalindua</taxon>
    </lineage>
</organism>
<feature type="binding site" evidence="9">
    <location>
        <position position="116"/>
    </location>
    <ligand>
        <name>L-glutamine</name>
        <dbReference type="ChEBI" id="CHEBI:58359"/>
    </ligand>
</feature>
<evidence type="ECO:0000256" key="3">
    <source>
        <dbReference type="ARBA" id="ARBA00012737"/>
    </source>
</evidence>
<dbReference type="PATRIC" id="fig|1872076.5.peg.4331"/>
<evidence type="ECO:0000256" key="7">
    <source>
        <dbReference type="ARBA" id="ARBA00048741"/>
    </source>
</evidence>
<feature type="site" description="Important for beta-aspartyl-AMP intermediate formation" evidence="10">
    <location>
        <position position="388"/>
    </location>
</feature>
<dbReference type="NCBIfam" id="TIGR01536">
    <property type="entry name" value="asn_synth_AEB"/>
    <property type="match status" value="1"/>
</dbReference>
<dbReference type="Pfam" id="PF13537">
    <property type="entry name" value="GATase_7"/>
    <property type="match status" value="1"/>
</dbReference>
<keyword evidence="4 9" id="KW-0547">Nucleotide-binding</keyword>
<dbReference type="InterPro" id="IPR033738">
    <property type="entry name" value="AsnB_N"/>
</dbReference>
<evidence type="ECO:0000256" key="2">
    <source>
        <dbReference type="ARBA" id="ARBA00005752"/>
    </source>
</evidence>
<feature type="binding site" evidence="9">
    <location>
        <position position="312"/>
    </location>
    <ligand>
        <name>ATP</name>
        <dbReference type="ChEBI" id="CHEBI:30616"/>
    </ligand>
</feature>
<proteinExistence type="inferred from homology"/>
<dbReference type="GO" id="GO:0005524">
    <property type="term" value="F:ATP binding"/>
    <property type="evidence" value="ECO:0007669"/>
    <property type="project" value="UniProtKB-KW"/>
</dbReference>
<evidence type="ECO:0000256" key="4">
    <source>
        <dbReference type="ARBA" id="ARBA00022741"/>
    </source>
</evidence>
<keyword evidence="6 8" id="KW-0315">Glutamine amidotransferase</keyword>
<dbReference type="AlphaFoldDB" id="A0A1E3X8F7"/>
<comment type="similarity">
    <text evidence="2">Belongs to the asparagine synthetase family.</text>
</comment>
<evidence type="ECO:0000313" key="12">
    <source>
        <dbReference type="EMBL" id="ODS31244.1"/>
    </source>
</evidence>
<dbReference type="Proteomes" id="UP000094056">
    <property type="component" value="Unassembled WGS sequence"/>
</dbReference>
<keyword evidence="5 9" id="KW-0067">ATP-binding</keyword>
<name>A0A1E3X8F7_9BACT</name>
<keyword evidence="8" id="KW-0061">Asparagine biosynthesis</keyword>
<evidence type="ECO:0000256" key="9">
    <source>
        <dbReference type="PIRSR" id="PIRSR001589-2"/>
    </source>
</evidence>
<keyword evidence="8" id="KW-0028">Amino-acid biosynthesis</keyword>
<dbReference type="InterPro" id="IPR006426">
    <property type="entry name" value="Asn_synth_AEB"/>
</dbReference>
<dbReference type="GO" id="GO:0005829">
    <property type="term" value="C:cytosol"/>
    <property type="evidence" value="ECO:0007669"/>
    <property type="project" value="TreeGrafter"/>
</dbReference>
<evidence type="ECO:0000256" key="6">
    <source>
        <dbReference type="ARBA" id="ARBA00022962"/>
    </source>
</evidence>
<dbReference type="InterPro" id="IPR029055">
    <property type="entry name" value="Ntn_hydrolases_N"/>
</dbReference>
<dbReference type="GO" id="GO:0006529">
    <property type="term" value="P:asparagine biosynthetic process"/>
    <property type="evidence" value="ECO:0007669"/>
    <property type="project" value="UniProtKB-KW"/>
</dbReference>
<evidence type="ECO:0000313" key="13">
    <source>
        <dbReference type="Proteomes" id="UP000094056"/>
    </source>
</evidence>
<dbReference type="CDD" id="cd00712">
    <property type="entry name" value="AsnB"/>
    <property type="match status" value="1"/>
</dbReference>
<evidence type="ECO:0000256" key="10">
    <source>
        <dbReference type="PIRSR" id="PIRSR001589-3"/>
    </source>
</evidence>
<dbReference type="SUPFAM" id="SSF56235">
    <property type="entry name" value="N-terminal nucleophile aminohydrolases (Ntn hydrolases)"/>
    <property type="match status" value="1"/>
</dbReference>